<dbReference type="Gene3D" id="1.10.150.240">
    <property type="entry name" value="Putative phosphatase, domain 2"/>
    <property type="match status" value="1"/>
</dbReference>
<dbReference type="Gene3D" id="3.40.50.1000">
    <property type="entry name" value="HAD superfamily/HAD-like"/>
    <property type="match status" value="1"/>
</dbReference>
<dbReference type="SFLD" id="SFLDG01129">
    <property type="entry name" value="C1.5:_HAD__Beta-PGM__Phosphata"/>
    <property type="match status" value="1"/>
</dbReference>
<feature type="active site" description="Nucleophile" evidence="13">
    <location>
        <position position="17"/>
    </location>
</feature>
<reference evidence="14 15" key="1">
    <citation type="submission" date="2020-08" db="EMBL/GenBank/DDBJ databases">
        <title>Aquariorum lacteus gen. nov., sp. nov., a new member of the family Comamonadaceae, isolated from freshwater aquarium.</title>
        <authorList>
            <person name="Chun S.-J."/>
        </authorList>
    </citation>
    <scope>NUCLEOTIDE SEQUENCE [LARGE SCALE GENOMIC DNA]</scope>
    <source>
        <strain evidence="14 15">SJAQ100</strain>
    </source>
</reference>
<comment type="caution">
    <text evidence="14">The sequence shown here is derived from an EMBL/GenBank/DDBJ whole genome shotgun (WGS) entry which is preliminary data.</text>
</comment>
<dbReference type="HAMAP" id="MF_00495">
    <property type="entry name" value="GPH_hydrolase_bact"/>
    <property type="match status" value="1"/>
</dbReference>
<dbReference type="PANTHER" id="PTHR43434">
    <property type="entry name" value="PHOSPHOGLYCOLATE PHOSPHATASE"/>
    <property type="match status" value="1"/>
</dbReference>
<keyword evidence="11 13" id="KW-0119">Carbohydrate metabolism</keyword>
<keyword evidence="15" id="KW-1185">Reference proteome</keyword>
<evidence type="ECO:0000256" key="11">
    <source>
        <dbReference type="ARBA" id="ARBA00023277"/>
    </source>
</evidence>
<dbReference type="PANTHER" id="PTHR43434:SF1">
    <property type="entry name" value="PHOSPHOGLYCOLATE PHOSPHATASE"/>
    <property type="match status" value="1"/>
</dbReference>
<dbReference type="RefSeq" id="WP_182665126.1">
    <property type="nucleotide sequence ID" value="NZ_JACIVI010000005.1"/>
</dbReference>
<dbReference type="EC" id="3.1.3.18" evidence="6 13"/>
<dbReference type="EMBL" id="JACIVI010000005">
    <property type="protein sequence ID" value="MBB1162812.1"/>
    <property type="molecule type" value="Genomic_DNA"/>
</dbReference>
<keyword evidence="10 13" id="KW-0460">Magnesium</keyword>
<comment type="subunit">
    <text evidence="5">Homotrimer.</text>
</comment>
<evidence type="ECO:0000256" key="5">
    <source>
        <dbReference type="ARBA" id="ARBA00011233"/>
    </source>
</evidence>
<dbReference type="GO" id="GO:0046295">
    <property type="term" value="P:glycolate biosynthetic process"/>
    <property type="evidence" value="ECO:0007669"/>
    <property type="project" value="UniProtKB-UniRule"/>
</dbReference>
<dbReference type="InterPro" id="IPR023198">
    <property type="entry name" value="PGP-like_dom2"/>
</dbReference>
<keyword evidence="9 13" id="KW-0378">Hydrolase</keyword>
<dbReference type="NCBIfam" id="TIGR01449">
    <property type="entry name" value="PGP_bact"/>
    <property type="match status" value="1"/>
</dbReference>
<dbReference type="GO" id="GO:0005829">
    <property type="term" value="C:cytosol"/>
    <property type="evidence" value="ECO:0007669"/>
    <property type="project" value="TreeGrafter"/>
</dbReference>
<dbReference type="GO" id="GO:0046872">
    <property type="term" value="F:metal ion binding"/>
    <property type="evidence" value="ECO:0007669"/>
    <property type="project" value="UniProtKB-KW"/>
</dbReference>
<dbReference type="InterPro" id="IPR050155">
    <property type="entry name" value="HAD-like_hydrolase_sf"/>
</dbReference>
<evidence type="ECO:0000256" key="9">
    <source>
        <dbReference type="ARBA" id="ARBA00022801"/>
    </source>
</evidence>
<dbReference type="SUPFAM" id="SSF56784">
    <property type="entry name" value="HAD-like"/>
    <property type="match status" value="1"/>
</dbReference>
<evidence type="ECO:0000256" key="13">
    <source>
        <dbReference type="HAMAP-Rule" id="MF_00495"/>
    </source>
</evidence>
<evidence type="ECO:0000256" key="6">
    <source>
        <dbReference type="ARBA" id="ARBA00013078"/>
    </source>
</evidence>
<dbReference type="InterPro" id="IPR006439">
    <property type="entry name" value="HAD-SF_hydro_IA"/>
</dbReference>
<evidence type="ECO:0000313" key="14">
    <source>
        <dbReference type="EMBL" id="MBB1162812.1"/>
    </source>
</evidence>
<evidence type="ECO:0000256" key="8">
    <source>
        <dbReference type="ARBA" id="ARBA00022723"/>
    </source>
</evidence>
<feature type="binding site" evidence="13">
    <location>
        <position position="180"/>
    </location>
    <ligand>
        <name>Mg(2+)</name>
        <dbReference type="ChEBI" id="CHEBI:18420"/>
    </ligand>
</feature>
<comment type="function">
    <text evidence="12 13">Specifically catalyzes the dephosphorylation of 2-phosphoglycolate. Is involved in the dissimilation of the intracellular 2-phosphoglycolate formed during the DNA repair of 3'-phosphoglycolate ends, a major class of DNA lesions induced by oxidative stress.</text>
</comment>
<feature type="binding site" evidence="13">
    <location>
        <position position="17"/>
    </location>
    <ligand>
        <name>Mg(2+)</name>
        <dbReference type="ChEBI" id="CHEBI:18420"/>
    </ligand>
</feature>
<keyword evidence="7" id="KW-0113">Calvin cycle</keyword>
<dbReference type="Proteomes" id="UP000586093">
    <property type="component" value="Unassembled WGS sequence"/>
</dbReference>
<dbReference type="GO" id="GO:0008967">
    <property type="term" value="F:phosphoglycolate phosphatase activity"/>
    <property type="evidence" value="ECO:0007669"/>
    <property type="project" value="UniProtKB-UniRule"/>
</dbReference>
<evidence type="ECO:0000256" key="3">
    <source>
        <dbReference type="ARBA" id="ARBA00004818"/>
    </source>
</evidence>
<dbReference type="SFLD" id="SFLDS00003">
    <property type="entry name" value="Haloacid_Dehalogenase"/>
    <property type="match status" value="1"/>
</dbReference>
<feature type="binding site" evidence="13">
    <location>
        <position position="19"/>
    </location>
    <ligand>
        <name>Mg(2+)</name>
        <dbReference type="ChEBI" id="CHEBI:18420"/>
    </ligand>
</feature>
<evidence type="ECO:0000256" key="7">
    <source>
        <dbReference type="ARBA" id="ARBA00022567"/>
    </source>
</evidence>
<dbReference type="InterPro" id="IPR036412">
    <property type="entry name" value="HAD-like_sf"/>
</dbReference>
<proteinExistence type="inferred from homology"/>
<evidence type="ECO:0000256" key="1">
    <source>
        <dbReference type="ARBA" id="ARBA00000830"/>
    </source>
</evidence>
<dbReference type="UniPathway" id="UPA00865">
    <property type="reaction ID" value="UER00834"/>
</dbReference>
<name>A0A839HN01_9BURK</name>
<dbReference type="NCBIfam" id="TIGR01549">
    <property type="entry name" value="HAD-SF-IA-v1"/>
    <property type="match status" value="1"/>
</dbReference>
<evidence type="ECO:0000256" key="12">
    <source>
        <dbReference type="ARBA" id="ARBA00059247"/>
    </source>
</evidence>
<comment type="similarity">
    <text evidence="4 13">Belongs to the HAD-like hydrolase superfamily. CbbY/CbbZ/Gph/YieH family.</text>
</comment>
<dbReference type="GO" id="GO:0006281">
    <property type="term" value="P:DNA repair"/>
    <property type="evidence" value="ECO:0007669"/>
    <property type="project" value="TreeGrafter"/>
</dbReference>
<evidence type="ECO:0000313" key="15">
    <source>
        <dbReference type="Proteomes" id="UP000586093"/>
    </source>
</evidence>
<dbReference type="InterPro" id="IPR023214">
    <property type="entry name" value="HAD_sf"/>
</dbReference>
<dbReference type="PRINTS" id="PR00413">
    <property type="entry name" value="HADHALOGNASE"/>
</dbReference>
<sequence>MPALPPFDRPLRAALFDLDGTLVDTLGDFVAALDAMLADLGRAPVPAATVETLIGQGSEHLIRGVLAATGPAEAVAALEAPAWAAYQGHYRRLNGRRARIYPGAAAALGRAQAAGLQLACVTNKPAEFAEALLRHCGLRAPFALVCGGDTHPRKKPDPLPLQASCAALGVAPAEALMVGDSSNDVRAARAAGCPVVLLSHGYNHGEPAQAAGADAVLDHFDQLWPTA</sequence>
<keyword evidence="8 13" id="KW-0479">Metal-binding</keyword>
<dbReference type="FunFam" id="3.40.50.1000:FF:000022">
    <property type="entry name" value="Phosphoglycolate phosphatase"/>
    <property type="match status" value="1"/>
</dbReference>
<evidence type="ECO:0000256" key="10">
    <source>
        <dbReference type="ARBA" id="ARBA00022842"/>
    </source>
</evidence>
<comment type="pathway">
    <text evidence="3 13">Organic acid metabolism; glycolate biosynthesis; glycolate from 2-phosphoglycolate: step 1/1.</text>
</comment>
<dbReference type="AlphaFoldDB" id="A0A839HN01"/>
<organism evidence="14 15">
    <name type="scientific">Aquariibacter albus</name>
    <dbReference type="NCBI Taxonomy" id="2759899"/>
    <lineage>
        <taxon>Bacteria</taxon>
        <taxon>Pseudomonadati</taxon>
        <taxon>Pseudomonadota</taxon>
        <taxon>Betaproteobacteria</taxon>
        <taxon>Burkholderiales</taxon>
        <taxon>Sphaerotilaceae</taxon>
        <taxon>Aquariibacter</taxon>
    </lineage>
</organism>
<protein>
    <recommendedName>
        <fullName evidence="6 13">Phosphoglycolate phosphatase</fullName>
        <shortName evidence="13">PGP</shortName>
        <shortName evidence="13">PGPase</shortName>
        <ecNumber evidence="6 13">3.1.3.18</ecNumber>
    </recommendedName>
</protein>
<evidence type="ECO:0000256" key="2">
    <source>
        <dbReference type="ARBA" id="ARBA00001946"/>
    </source>
</evidence>
<dbReference type="InterPro" id="IPR037512">
    <property type="entry name" value="PGPase_prok"/>
</dbReference>
<comment type="catalytic activity">
    <reaction evidence="1 13">
        <text>2-phosphoglycolate + H2O = glycolate + phosphate</text>
        <dbReference type="Rhea" id="RHEA:14369"/>
        <dbReference type="ChEBI" id="CHEBI:15377"/>
        <dbReference type="ChEBI" id="CHEBI:29805"/>
        <dbReference type="ChEBI" id="CHEBI:43474"/>
        <dbReference type="ChEBI" id="CHEBI:58033"/>
        <dbReference type="EC" id="3.1.3.18"/>
    </reaction>
</comment>
<dbReference type="NCBIfam" id="TIGR01509">
    <property type="entry name" value="HAD-SF-IA-v3"/>
    <property type="match status" value="1"/>
</dbReference>
<evidence type="ECO:0000256" key="4">
    <source>
        <dbReference type="ARBA" id="ARBA00006171"/>
    </source>
</evidence>
<accession>A0A839HN01</accession>
<comment type="cofactor">
    <cofactor evidence="2 13">
        <name>Mg(2+)</name>
        <dbReference type="ChEBI" id="CHEBI:18420"/>
    </cofactor>
</comment>
<dbReference type="SFLD" id="SFLDG01135">
    <property type="entry name" value="C1.5.6:_HAD__Beta-PGM__Phospha"/>
    <property type="match status" value="1"/>
</dbReference>
<dbReference type="GO" id="GO:0019253">
    <property type="term" value="P:reductive pentose-phosphate cycle"/>
    <property type="evidence" value="ECO:0007669"/>
    <property type="project" value="UniProtKB-KW"/>
</dbReference>
<dbReference type="Pfam" id="PF00702">
    <property type="entry name" value="Hydrolase"/>
    <property type="match status" value="1"/>
</dbReference>
<gene>
    <name evidence="14" type="primary">gph</name>
    <name evidence="14" type="ORF">H4F90_12575</name>
</gene>